<dbReference type="PANTHER" id="PTHR24186">
    <property type="entry name" value="PROTEIN PHOSPHATASE 1 REGULATORY SUBUNIT"/>
    <property type="match status" value="1"/>
</dbReference>
<dbReference type="InterPro" id="IPR026961">
    <property type="entry name" value="PGG_dom"/>
</dbReference>
<feature type="transmembrane region" description="Helical" evidence="9">
    <location>
        <begin position="487"/>
        <end position="503"/>
    </location>
</feature>
<feature type="domain" description="PGG" evidence="10">
    <location>
        <begin position="478"/>
        <end position="581"/>
    </location>
</feature>
<keyword evidence="4 9" id="KW-1133">Transmembrane helix</keyword>
<proteinExistence type="predicted"/>
<feature type="region of interest" description="Disordered" evidence="8">
    <location>
        <begin position="392"/>
        <end position="429"/>
    </location>
</feature>
<sequence length="646" mass="72033">MMDPAHFEAAQKGNINAFPFCDMINKSDMSDVFSKVSPLGNSLLHIAASFGHVEMTLLIADYFPSLITNKNFEGDTAVHVAIKAGILDTTQVLVSRSRADDTLLKIKNNEGNTPLHEALTLVLQASMNRLTAKEIVELEALVCYLVTIDPEVCYLQNNAGKSPLYLAVESGNKQILQYLLGVLSSCQHSVNELEGKSPVHVAIEQKNLDVLKVIKAQKQELLLLRDEDQNTPLHFAASIGYVEGVRYFLEINSNAGALERNKEGLYPLHLVCENGHVKIINELFKKWPDPTELLNEKGQNILHIAAKSGKVKVVRRILKEIKTSNFVNKMDKDGNIPLHLATLHCHSLVVGTLLWDKRSNSNLTNNQGLTAYDIAEKQSEILDSVISGKQNASRKGQPIEMQIISDETSRVDSHGEEQSTKVDSKKPKKPNPFEAMITLSILFVVHNYRVSHAHGSLIKRYYKAVKNLRIKSKPPGKEEFKHRIDNFLVVATLIVGSAFAASVQMANSFSPNSTEDIAKWTQTFAVCVTIAMNDGIIAAFMLCWAQLVDSNLASLIAWLAFVMVGFALYAMSGAFLAATCILMRSDTKFIMAFQIVQAIFLFVQLVLLVPIFFLPLKEVLILCINFVLFCFYYALHRLWTICFDFD</sequence>
<dbReference type="EMBL" id="JAUESC010000004">
    <property type="protein sequence ID" value="KAK0598557.1"/>
    <property type="molecule type" value="Genomic_DNA"/>
</dbReference>
<dbReference type="PROSITE" id="PS50088">
    <property type="entry name" value="ANK_REPEAT"/>
    <property type="match status" value="3"/>
</dbReference>
<reference evidence="11" key="2">
    <citation type="submission" date="2023-06" db="EMBL/GenBank/DDBJ databases">
        <authorList>
            <person name="Swenson N.G."/>
            <person name="Wegrzyn J.L."/>
            <person name="Mcevoy S.L."/>
        </authorList>
    </citation>
    <scope>NUCLEOTIDE SEQUENCE</scope>
    <source>
        <strain evidence="11">NS2018</strain>
        <tissue evidence="11">Leaf</tissue>
    </source>
</reference>
<dbReference type="Pfam" id="PF13962">
    <property type="entry name" value="PGG"/>
    <property type="match status" value="1"/>
</dbReference>
<feature type="compositionally biased region" description="Basic and acidic residues" evidence="8">
    <location>
        <begin position="407"/>
        <end position="425"/>
    </location>
</feature>
<dbReference type="SMART" id="SM00248">
    <property type="entry name" value="ANK"/>
    <property type="match status" value="9"/>
</dbReference>
<reference evidence="11" key="1">
    <citation type="journal article" date="2022" name="Plant J.">
        <title>Strategies of tolerance reflected in two North American maple genomes.</title>
        <authorList>
            <person name="McEvoy S.L."/>
            <person name="Sezen U.U."/>
            <person name="Trouern-Trend A."/>
            <person name="McMahon S.M."/>
            <person name="Schaberg P.G."/>
            <person name="Yang J."/>
            <person name="Wegrzyn J.L."/>
            <person name="Swenson N.G."/>
        </authorList>
    </citation>
    <scope>NUCLEOTIDE SEQUENCE</scope>
    <source>
        <strain evidence="11">NS2018</strain>
    </source>
</reference>
<evidence type="ECO:0000256" key="1">
    <source>
        <dbReference type="ARBA" id="ARBA00004141"/>
    </source>
</evidence>
<dbReference type="SUPFAM" id="SSF48403">
    <property type="entry name" value="Ankyrin repeat"/>
    <property type="match status" value="2"/>
</dbReference>
<evidence type="ECO:0000256" key="4">
    <source>
        <dbReference type="ARBA" id="ARBA00022989"/>
    </source>
</evidence>
<evidence type="ECO:0000256" key="9">
    <source>
        <dbReference type="SAM" id="Phobius"/>
    </source>
</evidence>
<keyword evidence="2 9" id="KW-0812">Transmembrane</keyword>
<dbReference type="PANTHER" id="PTHR24186:SF46">
    <property type="entry name" value="PROTEIN ACCELERATED CELL DEATH 6-LIKE"/>
    <property type="match status" value="1"/>
</dbReference>
<keyword evidence="12" id="KW-1185">Reference proteome</keyword>
<keyword evidence="5 7" id="KW-0040">ANK repeat</keyword>
<evidence type="ECO:0000313" key="12">
    <source>
        <dbReference type="Proteomes" id="UP001168877"/>
    </source>
</evidence>
<name>A0AA39VZ83_ACESA</name>
<comment type="caution">
    <text evidence="11">The sequence shown here is derived from an EMBL/GenBank/DDBJ whole genome shotgun (WGS) entry which is preliminary data.</text>
</comment>
<protein>
    <recommendedName>
        <fullName evidence="10">PGG domain-containing protein</fullName>
    </recommendedName>
</protein>
<feature type="transmembrane region" description="Helical" evidence="9">
    <location>
        <begin position="553"/>
        <end position="577"/>
    </location>
</feature>
<evidence type="ECO:0000256" key="5">
    <source>
        <dbReference type="ARBA" id="ARBA00023043"/>
    </source>
</evidence>
<feature type="repeat" description="ANK" evidence="7">
    <location>
        <begin position="228"/>
        <end position="260"/>
    </location>
</feature>
<evidence type="ECO:0000313" key="11">
    <source>
        <dbReference type="EMBL" id="KAK0598557.1"/>
    </source>
</evidence>
<dbReference type="Pfam" id="PF12796">
    <property type="entry name" value="Ank_2"/>
    <property type="match status" value="3"/>
</dbReference>
<keyword evidence="3" id="KW-0677">Repeat</keyword>
<evidence type="ECO:0000256" key="8">
    <source>
        <dbReference type="SAM" id="MobiDB-lite"/>
    </source>
</evidence>
<dbReference type="GO" id="GO:0005886">
    <property type="term" value="C:plasma membrane"/>
    <property type="evidence" value="ECO:0007669"/>
    <property type="project" value="TreeGrafter"/>
</dbReference>
<feature type="transmembrane region" description="Helical" evidence="9">
    <location>
        <begin position="619"/>
        <end position="635"/>
    </location>
</feature>
<feature type="repeat" description="ANK" evidence="7">
    <location>
        <begin position="297"/>
        <end position="329"/>
    </location>
</feature>
<dbReference type="InterPro" id="IPR036770">
    <property type="entry name" value="Ankyrin_rpt-contain_sf"/>
</dbReference>
<organism evidence="11 12">
    <name type="scientific">Acer saccharum</name>
    <name type="common">Sugar maple</name>
    <dbReference type="NCBI Taxonomy" id="4024"/>
    <lineage>
        <taxon>Eukaryota</taxon>
        <taxon>Viridiplantae</taxon>
        <taxon>Streptophyta</taxon>
        <taxon>Embryophyta</taxon>
        <taxon>Tracheophyta</taxon>
        <taxon>Spermatophyta</taxon>
        <taxon>Magnoliopsida</taxon>
        <taxon>eudicotyledons</taxon>
        <taxon>Gunneridae</taxon>
        <taxon>Pentapetalae</taxon>
        <taxon>rosids</taxon>
        <taxon>malvids</taxon>
        <taxon>Sapindales</taxon>
        <taxon>Sapindaceae</taxon>
        <taxon>Hippocastanoideae</taxon>
        <taxon>Acereae</taxon>
        <taxon>Acer</taxon>
    </lineage>
</organism>
<evidence type="ECO:0000256" key="7">
    <source>
        <dbReference type="PROSITE-ProRule" id="PRU00023"/>
    </source>
</evidence>
<dbReference type="Proteomes" id="UP001168877">
    <property type="component" value="Unassembled WGS sequence"/>
</dbReference>
<dbReference type="AlphaFoldDB" id="A0AA39VZ83"/>
<gene>
    <name evidence="11" type="ORF">LWI29_035842</name>
</gene>
<evidence type="ECO:0000259" key="10">
    <source>
        <dbReference type="Pfam" id="PF13962"/>
    </source>
</evidence>
<evidence type="ECO:0000256" key="6">
    <source>
        <dbReference type="ARBA" id="ARBA00023136"/>
    </source>
</evidence>
<evidence type="ECO:0000256" key="3">
    <source>
        <dbReference type="ARBA" id="ARBA00022737"/>
    </source>
</evidence>
<feature type="transmembrane region" description="Helical" evidence="9">
    <location>
        <begin position="524"/>
        <end position="547"/>
    </location>
</feature>
<dbReference type="Gene3D" id="1.25.40.20">
    <property type="entry name" value="Ankyrin repeat-containing domain"/>
    <property type="match status" value="3"/>
</dbReference>
<accession>A0AA39VZ83</accession>
<dbReference type="InterPro" id="IPR002110">
    <property type="entry name" value="Ankyrin_rpt"/>
</dbReference>
<keyword evidence="6 9" id="KW-0472">Membrane</keyword>
<dbReference type="PROSITE" id="PS50297">
    <property type="entry name" value="ANK_REP_REGION"/>
    <property type="match status" value="3"/>
</dbReference>
<comment type="subcellular location">
    <subcellularLocation>
        <location evidence="1">Membrane</location>
        <topology evidence="1">Multi-pass membrane protein</topology>
    </subcellularLocation>
</comment>
<feature type="transmembrane region" description="Helical" evidence="9">
    <location>
        <begin position="589"/>
        <end position="613"/>
    </location>
</feature>
<evidence type="ECO:0000256" key="2">
    <source>
        <dbReference type="ARBA" id="ARBA00022692"/>
    </source>
</evidence>
<feature type="repeat" description="ANK" evidence="7">
    <location>
        <begin position="159"/>
        <end position="180"/>
    </location>
</feature>